<name>A0A8J3Q139_9ACTN</name>
<proteinExistence type="predicted"/>
<dbReference type="Proteomes" id="UP000630097">
    <property type="component" value="Unassembled WGS sequence"/>
</dbReference>
<sequence length="71" mass="7967">MHPEVEITQPVEVTAQLGDDASQPGPAGEKRLAAVEHDVHLIEAVPFDVFRHTAGRPGYRFIRNDFRTYLP</sequence>
<accession>A0A8J3Q139</accession>
<comment type="caution">
    <text evidence="2">The sequence shown here is derived from an EMBL/GenBank/DDBJ whole genome shotgun (WGS) entry which is preliminary data.</text>
</comment>
<gene>
    <name evidence="2" type="ORF">Pka01_77180</name>
</gene>
<evidence type="ECO:0000313" key="3">
    <source>
        <dbReference type="Proteomes" id="UP000630097"/>
    </source>
</evidence>
<protein>
    <submittedName>
        <fullName evidence="2">Uncharacterized protein</fullName>
    </submittedName>
</protein>
<dbReference type="AlphaFoldDB" id="A0A8J3Q139"/>
<reference evidence="2 3" key="1">
    <citation type="submission" date="2021-01" db="EMBL/GenBank/DDBJ databases">
        <title>Whole genome shotgun sequence of Planotetraspora kaengkrachanensis NBRC 104272.</title>
        <authorList>
            <person name="Komaki H."/>
            <person name="Tamura T."/>
        </authorList>
    </citation>
    <scope>NUCLEOTIDE SEQUENCE [LARGE SCALE GENOMIC DNA]</scope>
    <source>
        <strain evidence="2 3">NBRC 104272</strain>
    </source>
</reference>
<evidence type="ECO:0000313" key="2">
    <source>
        <dbReference type="EMBL" id="GIG84591.1"/>
    </source>
</evidence>
<organism evidence="2 3">
    <name type="scientific">Planotetraspora kaengkrachanensis</name>
    <dbReference type="NCBI Taxonomy" id="575193"/>
    <lineage>
        <taxon>Bacteria</taxon>
        <taxon>Bacillati</taxon>
        <taxon>Actinomycetota</taxon>
        <taxon>Actinomycetes</taxon>
        <taxon>Streptosporangiales</taxon>
        <taxon>Streptosporangiaceae</taxon>
        <taxon>Planotetraspora</taxon>
    </lineage>
</organism>
<feature type="region of interest" description="Disordered" evidence="1">
    <location>
        <begin position="1"/>
        <end position="29"/>
    </location>
</feature>
<dbReference type="EMBL" id="BONV01000054">
    <property type="protein sequence ID" value="GIG84591.1"/>
    <property type="molecule type" value="Genomic_DNA"/>
</dbReference>
<keyword evidence="3" id="KW-1185">Reference proteome</keyword>
<evidence type="ECO:0000256" key="1">
    <source>
        <dbReference type="SAM" id="MobiDB-lite"/>
    </source>
</evidence>